<evidence type="ECO:0000256" key="1">
    <source>
        <dbReference type="ARBA" id="ARBA00004141"/>
    </source>
</evidence>
<keyword evidence="3 6" id="KW-1133">Transmembrane helix</keyword>
<evidence type="ECO:0000256" key="6">
    <source>
        <dbReference type="SAM" id="Phobius"/>
    </source>
</evidence>
<feature type="transmembrane region" description="Helical" evidence="6">
    <location>
        <begin position="446"/>
        <end position="464"/>
    </location>
</feature>
<dbReference type="PANTHER" id="PTHR47704:SF1">
    <property type="entry name" value="POTASSIUM TRANSPORTER KIMA"/>
    <property type="match status" value="1"/>
</dbReference>
<evidence type="ECO:0000256" key="5">
    <source>
        <dbReference type="SAM" id="MobiDB-lite"/>
    </source>
</evidence>
<name>Z9JXY2_9MICO</name>
<dbReference type="STRING" id="396014.BF93_07560"/>
<dbReference type="PANTHER" id="PTHR47704">
    <property type="entry name" value="POTASSIUM TRANSPORTER KIMA"/>
    <property type="match status" value="1"/>
</dbReference>
<sequence length="674" mass="71874">MSGPSSALKRVLFGRAFATERLSRERLPKRLALPTFAADALSSVAYAPDEILLTLALAGVTAITLSPWVAVAVVVLMAIVVTASRNIVEEYPRGGGDYEVVAKNLGGDAGRAVGSALMVDYVLTVAVSISQAASYTSGIFPVLHGSEMWVAIALILVIAGMNLRGVKESGTVLAVPVYLYMAAIGGMILIGAVQGLDGSLESAPSAGLEIIPQSGFEDGLTALGGAFLVLRAFSSGCAALTGVEAIGNGVPSFRPPKRRNASITLVMLGAISSAMMLGVVWLADATGVVYVADPDTQLRSASGPIGDYQQLPVMAQLAQTVFSSGSVLFYLVLVVTGAVLFLAANTAFHGFPNLASVLARDEYLPRQMRLRGDRLAYSNGIVALALGSIALVWATGAQVTVLIQMYIVGVFVSFSLGQLGMVRHYTRRLRVTSRADLRGGLRRRRAMNAVGFVAVTVVLVIVLVTKFLHGAWAAVAIMAVLWGVMTAVNRHYRRVREELAPGAEEIAHTASPSRSHALVLVGTLDKPTLRALGVAMSARHSSVEALTVHDEDTDAAAVARRWHDMDLQVPLRVVYSPYRDPVRPVLAYVKTLLARNPRDVVVVYIPEFLVRHWWESFLHNHAFRRLGTRLAYMPRVIVSTVPWQLGGDDSGRGPTELAAESAGHREGGRSHGSS</sequence>
<keyword evidence="2 6" id="KW-0812">Transmembrane</keyword>
<dbReference type="PATRIC" id="fig|396014.3.peg.505"/>
<dbReference type="GO" id="GO:0016020">
    <property type="term" value="C:membrane"/>
    <property type="evidence" value="ECO:0007669"/>
    <property type="project" value="UniProtKB-SubCell"/>
</dbReference>
<dbReference type="Proteomes" id="UP000023067">
    <property type="component" value="Unassembled WGS sequence"/>
</dbReference>
<dbReference type="HOGENOM" id="CLU_017999_1_1_11"/>
<feature type="transmembrane region" description="Helical" evidence="6">
    <location>
        <begin position="222"/>
        <end position="243"/>
    </location>
</feature>
<evidence type="ECO:0000256" key="3">
    <source>
        <dbReference type="ARBA" id="ARBA00022989"/>
    </source>
</evidence>
<organism evidence="7 8">
    <name type="scientific">Brachybacterium phenoliresistens</name>
    <dbReference type="NCBI Taxonomy" id="396014"/>
    <lineage>
        <taxon>Bacteria</taxon>
        <taxon>Bacillati</taxon>
        <taxon>Actinomycetota</taxon>
        <taxon>Actinomycetes</taxon>
        <taxon>Micrococcales</taxon>
        <taxon>Dermabacteraceae</taxon>
        <taxon>Brachybacterium</taxon>
    </lineage>
</organism>
<dbReference type="InterPro" id="IPR053153">
    <property type="entry name" value="APC_K+_Transporter"/>
</dbReference>
<protein>
    <submittedName>
        <fullName evidence="7">DNA-binding protein</fullName>
    </submittedName>
</protein>
<proteinExistence type="predicted"/>
<dbReference type="GO" id="GO:0022857">
    <property type="term" value="F:transmembrane transporter activity"/>
    <property type="evidence" value="ECO:0007669"/>
    <property type="project" value="InterPro"/>
</dbReference>
<dbReference type="Gene3D" id="1.20.1740.10">
    <property type="entry name" value="Amino acid/polyamine transporter I"/>
    <property type="match status" value="1"/>
</dbReference>
<dbReference type="GO" id="GO:0003677">
    <property type="term" value="F:DNA binding"/>
    <property type="evidence" value="ECO:0007669"/>
    <property type="project" value="UniProtKB-KW"/>
</dbReference>
<reference evidence="7 8" key="1">
    <citation type="submission" date="2014-02" db="EMBL/GenBank/DDBJ databases">
        <title>Genome sequence of Brachybacterium phenoliresistens strain W13A50.</title>
        <authorList>
            <person name="Wang X."/>
        </authorList>
    </citation>
    <scope>NUCLEOTIDE SEQUENCE [LARGE SCALE GENOMIC DNA]</scope>
    <source>
        <strain evidence="7 8">W13A50</strain>
    </source>
</reference>
<feature type="transmembrane region" description="Helical" evidence="6">
    <location>
        <begin position="54"/>
        <end position="83"/>
    </location>
</feature>
<dbReference type="OrthoDB" id="9759676at2"/>
<comment type="caution">
    <text evidence="7">The sequence shown here is derived from an EMBL/GenBank/DDBJ whole genome shotgun (WGS) entry which is preliminary data.</text>
</comment>
<evidence type="ECO:0000256" key="2">
    <source>
        <dbReference type="ARBA" id="ARBA00022692"/>
    </source>
</evidence>
<feature type="transmembrane region" description="Helical" evidence="6">
    <location>
        <begin position="375"/>
        <end position="395"/>
    </location>
</feature>
<keyword evidence="4 6" id="KW-0472">Membrane</keyword>
<feature type="transmembrane region" description="Helical" evidence="6">
    <location>
        <begin position="148"/>
        <end position="165"/>
    </location>
</feature>
<feature type="transmembrane region" description="Helical" evidence="6">
    <location>
        <begin position="121"/>
        <end position="142"/>
    </location>
</feature>
<feature type="transmembrane region" description="Helical" evidence="6">
    <location>
        <begin position="263"/>
        <end position="283"/>
    </location>
</feature>
<feature type="transmembrane region" description="Helical" evidence="6">
    <location>
        <begin position="401"/>
        <end position="425"/>
    </location>
</feature>
<feature type="transmembrane region" description="Helical" evidence="6">
    <location>
        <begin position="327"/>
        <end position="354"/>
    </location>
</feature>
<feature type="region of interest" description="Disordered" evidence="5">
    <location>
        <begin position="648"/>
        <end position="674"/>
    </location>
</feature>
<evidence type="ECO:0000313" key="8">
    <source>
        <dbReference type="Proteomes" id="UP000023067"/>
    </source>
</evidence>
<keyword evidence="7" id="KW-0238">DNA-binding</keyword>
<dbReference type="InterPro" id="IPR002293">
    <property type="entry name" value="AA/rel_permease1"/>
</dbReference>
<dbReference type="RefSeq" id="WP_038370320.1">
    <property type="nucleotide sequence ID" value="NZ_BAAAOW010000001.1"/>
</dbReference>
<dbReference type="AlphaFoldDB" id="Z9JXY2"/>
<accession>Z9JXY2</accession>
<dbReference type="EMBL" id="JDYK01000002">
    <property type="protein sequence ID" value="EWS82868.1"/>
    <property type="molecule type" value="Genomic_DNA"/>
</dbReference>
<feature type="compositionally biased region" description="Basic and acidic residues" evidence="5">
    <location>
        <begin position="662"/>
        <end position="674"/>
    </location>
</feature>
<gene>
    <name evidence="7" type="ORF">BF93_07560</name>
</gene>
<feature type="transmembrane region" description="Helical" evidence="6">
    <location>
        <begin position="470"/>
        <end position="488"/>
    </location>
</feature>
<evidence type="ECO:0000256" key="4">
    <source>
        <dbReference type="ARBA" id="ARBA00023136"/>
    </source>
</evidence>
<dbReference type="Pfam" id="PF13520">
    <property type="entry name" value="AA_permease_2"/>
    <property type="match status" value="1"/>
</dbReference>
<keyword evidence="8" id="KW-1185">Reference proteome</keyword>
<evidence type="ECO:0000313" key="7">
    <source>
        <dbReference type="EMBL" id="EWS82868.1"/>
    </source>
</evidence>
<dbReference type="eggNOG" id="COG0531">
    <property type="taxonomic scope" value="Bacteria"/>
</dbReference>
<comment type="subcellular location">
    <subcellularLocation>
        <location evidence="1">Membrane</location>
        <topology evidence="1">Multi-pass membrane protein</topology>
    </subcellularLocation>
</comment>
<feature type="transmembrane region" description="Helical" evidence="6">
    <location>
        <begin position="177"/>
        <end position="196"/>
    </location>
</feature>